<feature type="region of interest" description="Disordered" evidence="1">
    <location>
        <begin position="1"/>
        <end position="28"/>
    </location>
</feature>
<gene>
    <name evidence="2" type="ORF">D0Y65_004193</name>
</gene>
<name>A0A445LQB9_GLYSO</name>
<sequence>MQSPYTKQHHGITPIITRQSNTFEPNTPPLLTAMPNLQNPKITVVCQRTPPIPSPPPSKPTRMALIPTHQPKPNNTISKLNQINIKMEANIFKSKLKECNFWIGWEGKRKSDFQILGEGEGEGEGEGTPFLQPLSRCSFFCRLNSKTFRCEFKCFVNTNVGLAACWYSDTSLPDLNMGFVRKAKILEIYNPQISSLNLRKQ</sequence>
<dbReference type="AlphaFoldDB" id="A0A445LQB9"/>
<dbReference type="EMBL" id="QZWG01000002">
    <property type="protein sequence ID" value="RZC25395.1"/>
    <property type="molecule type" value="Genomic_DNA"/>
</dbReference>
<accession>A0A445LQB9</accession>
<reference evidence="2 3" key="1">
    <citation type="submission" date="2018-09" db="EMBL/GenBank/DDBJ databases">
        <title>A high-quality reference genome of wild soybean provides a powerful tool to mine soybean genomes.</title>
        <authorList>
            <person name="Xie M."/>
            <person name="Chung C.Y.L."/>
            <person name="Li M.-W."/>
            <person name="Wong F.-L."/>
            <person name="Chan T.-F."/>
            <person name="Lam H.-M."/>
        </authorList>
    </citation>
    <scope>NUCLEOTIDE SEQUENCE [LARGE SCALE GENOMIC DNA]</scope>
    <source>
        <strain evidence="3">cv. W05</strain>
        <tissue evidence="2">Hypocotyl of etiolated seedlings</tissue>
    </source>
</reference>
<keyword evidence="3" id="KW-1185">Reference proteome</keyword>
<proteinExistence type="predicted"/>
<evidence type="ECO:0000256" key="1">
    <source>
        <dbReference type="SAM" id="MobiDB-lite"/>
    </source>
</evidence>
<comment type="caution">
    <text evidence="2">The sequence shown here is derived from an EMBL/GenBank/DDBJ whole genome shotgun (WGS) entry which is preliminary data.</text>
</comment>
<organism evidence="2 3">
    <name type="scientific">Glycine soja</name>
    <name type="common">Wild soybean</name>
    <dbReference type="NCBI Taxonomy" id="3848"/>
    <lineage>
        <taxon>Eukaryota</taxon>
        <taxon>Viridiplantae</taxon>
        <taxon>Streptophyta</taxon>
        <taxon>Embryophyta</taxon>
        <taxon>Tracheophyta</taxon>
        <taxon>Spermatophyta</taxon>
        <taxon>Magnoliopsida</taxon>
        <taxon>eudicotyledons</taxon>
        <taxon>Gunneridae</taxon>
        <taxon>Pentapetalae</taxon>
        <taxon>rosids</taxon>
        <taxon>fabids</taxon>
        <taxon>Fabales</taxon>
        <taxon>Fabaceae</taxon>
        <taxon>Papilionoideae</taxon>
        <taxon>50 kb inversion clade</taxon>
        <taxon>NPAAA clade</taxon>
        <taxon>indigoferoid/millettioid clade</taxon>
        <taxon>Phaseoleae</taxon>
        <taxon>Glycine</taxon>
        <taxon>Glycine subgen. Soja</taxon>
    </lineage>
</organism>
<evidence type="ECO:0000313" key="3">
    <source>
        <dbReference type="Proteomes" id="UP000289340"/>
    </source>
</evidence>
<feature type="compositionally biased region" description="Polar residues" evidence="1">
    <location>
        <begin position="16"/>
        <end position="25"/>
    </location>
</feature>
<evidence type="ECO:0000313" key="2">
    <source>
        <dbReference type="EMBL" id="RZC25395.1"/>
    </source>
</evidence>
<dbReference type="Proteomes" id="UP000289340">
    <property type="component" value="Chromosome 2"/>
</dbReference>
<protein>
    <submittedName>
        <fullName evidence="2">Uncharacterized protein</fullName>
    </submittedName>
</protein>